<keyword evidence="2 10" id="KW-0132">Cell division</keyword>
<dbReference type="SUPFAM" id="SSF53756">
    <property type="entry name" value="UDP-Glycosyltransferase/glycogen phosphorylase"/>
    <property type="match status" value="1"/>
</dbReference>
<dbReference type="PANTHER" id="PTHR21015">
    <property type="entry name" value="UDP-N-ACETYLGLUCOSAMINE--N-ACETYLMURAMYL-(PENTAPEPTIDE) PYROPHOSPHORYL-UNDECAPRENOL N-ACETYLGLUCOSAMINE TRANSFERASE 1"/>
    <property type="match status" value="1"/>
</dbReference>
<dbReference type="Gene3D" id="3.40.50.2000">
    <property type="entry name" value="Glycogen Phosphorylase B"/>
    <property type="match status" value="2"/>
</dbReference>
<sequence length="348" mass="38467">MRIILSGGGTIGSVSPLIALFEEIKKQHSEAEFLWVATRSGLEYKLIKDYNISIRSIFSGKFRRYFSFRNLLDLFLIKLGFFQSLFIILSFKPDVILSAGGFVSVPLVWAGWLLRKPSLIIQQDVKPGLANKLMAPFAKIIAVTFEKSLSSFPPNKTVLVGNPVRRDILSGNEIEAYRFFKLNPEIPTILVIGGGTGALSLNSLILGSLPKLVNFCQVIHLTGGRIDKTAEHPRYRSYDFLSDQLKNAYAMADVVVCRAGMGTLTEVAALGKPTIIIPIPGSHQEENASEFLRNNAALVIEQKNLTAEGFVEAIKELLTDEVELNNLSQNIRQVMPSNAAEEIAKMII</sequence>
<evidence type="ECO:0000256" key="11">
    <source>
        <dbReference type="SAM" id="Phobius"/>
    </source>
</evidence>
<evidence type="ECO:0000259" key="12">
    <source>
        <dbReference type="Pfam" id="PF03033"/>
    </source>
</evidence>
<feature type="transmembrane region" description="Helical" evidence="11">
    <location>
        <begin position="95"/>
        <end position="114"/>
    </location>
</feature>
<dbReference type="InterPro" id="IPR006009">
    <property type="entry name" value="GlcNAc_MurG"/>
</dbReference>
<dbReference type="PANTHER" id="PTHR21015:SF27">
    <property type="entry name" value="UDP-N-ACETYLGLUCOSAMINE--N-ACETYLMURAMYL-(PENTAPEPTIDE) PYROPHOSPHORYL-UNDECAPRENOL N-ACETYLGLUCOSAMINE TRANSFERASE"/>
    <property type="match status" value="1"/>
</dbReference>
<evidence type="ECO:0000259" key="13">
    <source>
        <dbReference type="Pfam" id="PF04101"/>
    </source>
</evidence>
<evidence type="ECO:0000256" key="4">
    <source>
        <dbReference type="ARBA" id="ARBA00022679"/>
    </source>
</evidence>
<dbReference type="GO" id="GO:0005886">
    <property type="term" value="C:plasma membrane"/>
    <property type="evidence" value="ECO:0007669"/>
    <property type="project" value="UniProtKB-SubCell"/>
</dbReference>
<protein>
    <recommendedName>
        <fullName evidence="10">UDP-N-acetylglucosamine--N-acetylmuramyl-(pentapeptide) pyrophosphoryl-undecaprenol N-acetylglucosamine transferase</fullName>
        <ecNumber evidence="10">2.4.1.227</ecNumber>
    </recommendedName>
    <alternativeName>
        <fullName evidence="10">Undecaprenyl-PP-MurNAc-pentapeptide-UDPGlcNAc GlcNAc transferase</fullName>
    </alternativeName>
</protein>
<organism evidence="14 15">
    <name type="scientific">Candidatus Buchananbacteria bacterium RIFCSPHIGHO2_01_FULL_39_8</name>
    <dbReference type="NCBI Taxonomy" id="1797533"/>
    <lineage>
        <taxon>Bacteria</taxon>
        <taxon>Candidatus Buchananiibacteriota</taxon>
    </lineage>
</organism>
<dbReference type="Proteomes" id="UP000176241">
    <property type="component" value="Unassembled WGS sequence"/>
</dbReference>
<evidence type="ECO:0000256" key="3">
    <source>
        <dbReference type="ARBA" id="ARBA00022676"/>
    </source>
</evidence>
<evidence type="ECO:0000256" key="9">
    <source>
        <dbReference type="ARBA" id="ARBA00023316"/>
    </source>
</evidence>
<keyword evidence="5 10" id="KW-0133">Cell shape</keyword>
<evidence type="ECO:0000256" key="10">
    <source>
        <dbReference type="HAMAP-Rule" id="MF_00033"/>
    </source>
</evidence>
<dbReference type="HAMAP" id="MF_00033">
    <property type="entry name" value="MurG"/>
    <property type="match status" value="1"/>
</dbReference>
<dbReference type="STRING" id="1797533.A2731_04360"/>
<dbReference type="GO" id="GO:0008360">
    <property type="term" value="P:regulation of cell shape"/>
    <property type="evidence" value="ECO:0007669"/>
    <property type="project" value="UniProtKB-KW"/>
</dbReference>
<evidence type="ECO:0000313" key="14">
    <source>
        <dbReference type="EMBL" id="OGY45953.1"/>
    </source>
</evidence>
<feature type="binding site" evidence="10">
    <location>
        <position position="284"/>
    </location>
    <ligand>
        <name>UDP-N-acetyl-alpha-D-glucosamine</name>
        <dbReference type="ChEBI" id="CHEBI:57705"/>
    </ligand>
</feature>
<keyword evidence="7 10" id="KW-0472">Membrane</keyword>
<keyword evidence="8 10" id="KW-0131">Cell cycle</keyword>
<comment type="pathway">
    <text evidence="10">Cell wall biogenesis; peptidoglycan biosynthesis.</text>
</comment>
<feature type="domain" description="Glycosyl transferase family 28 C-terminal" evidence="13">
    <location>
        <begin position="188"/>
        <end position="330"/>
    </location>
</feature>
<keyword evidence="9 10" id="KW-0961">Cell wall biogenesis/degradation</keyword>
<proteinExistence type="inferred from homology"/>
<comment type="function">
    <text evidence="10">Cell wall formation. Catalyzes the transfer of a GlcNAc subunit on undecaprenyl-pyrophosphoryl-MurNAc-pentapeptide (lipid intermediate I) to form undecaprenyl-pyrophosphoryl-MurNAc-(pentapeptide)GlcNAc (lipid intermediate II).</text>
</comment>
<accession>A0A1G1Y0S0</accession>
<reference evidence="14 15" key="1">
    <citation type="journal article" date="2016" name="Nat. Commun.">
        <title>Thousands of microbial genomes shed light on interconnected biogeochemical processes in an aquifer system.</title>
        <authorList>
            <person name="Anantharaman K."/>
            <person name="Brown C.T."/>
            <person name="Hug L.A."/>
            <person name="Sharon I."/>
            <person name="Castelle C.J."/>
            <person name="Probst A.J."/>
            <person name="Thomas B.C."/>
            <person name="Singh A."/>
            <person name="Wilkins M.J."/>
            <person name="Karaoz U."/>
            <person name="Brodie E.L."/>
            <person name="Williams K.H."/>
            <person name="Hubbard S.S."/>
            <person name="Banfield J.F."/>
        </authorList>
    </citation>
    <scope>NUCLEOTIDE SEQUENCE [LARGE SCALE GENOMIC DNA]</scope>
</reference>
<dbReference type="GO" id="GO:0051301">
    <property type="term" value="P:cell division"/>
    <property type="evidence" value="ECO:0007669"/>
    <property type="project" value="UniProtKB-KW"/>
</dbReference>
<gene>
    <name evidence="10" type="primary">murG</name>
    <name evidence="14" type="ORF">A2731_04360</name>
</gene>
<dbReference type="InterPro" id="IPR004276">
    <property type="entry name" value="GlycoTrans_28_N"/>
</dbReference>
<dbReference type="EMBL" id="MHIC01000007">
    <property type="protein sequence ID" value="OGY45953.1"/>
    <property type="molecule type" value="Genomic_DNA"/>
</dbReference>
<dbReference type="EC" id="2.4.1.227" evidence="10"/>
<evidence type="ECO:0000256" key="7">
    <source>
        <dbReference type="ARBA" id="ARBA00023136"/>
    </source>
</evidence>
<dbReference type="NCBIfam" id="TIGR01133">
    <property type="entry name" value="murG"/>
    <property type="match status" value="1"/>
</dbReference>
<dbReference type="Pfam" id="PF03033">
    <property type="entry name" value="Glyco_transf_28"/>
    <property type="match status" value="1"/>
</dbReference>
<comment type="caution">
    <text evidence="10">Lacks conserved residue(s) required for the propagation of feature annotation.</text>
</comment>
<evidence type="ECO:0000256" key="8">
    <source>
        <dbReference type="ARBA" id="ARBA00023306"/>
    </source>
</evidence>
<dbReference type="InterPro" id="IPR007235">
    <property type="entry name" value="Glyco_trans_28_C"/>
</dbReference>
<evidence type="ECO:0000256" key="6">
    <source>
        <dbReference type="ARBA" id="ARBA00022984"/>
    </source>
</evidence>
<dbReference type="GO" id="GO:0050511">
    <property type="term" value="F:undecaprenyldiphospho-muramoylpentapeptide beta-N-acetylglucosaminyltransferase activity"/>
    <property type="evidence" value="ECO:0007669"/>
    <property type="project" value="UniProtKB-UniRule"/>
</dbReference>
<evidence type="ECO:0000313" key="15">
    <source>
        <dbReference type="Proteomes" id="UP000176241"/>
    </source>
</evidence>
<comment type="subcellular location">
    <subcellularLocation>
        <location evidence="10">Cell membrane</location>
        <topology evidence="10">Peripheral membrane protein</topology>
        <orientation evidence="10">Cytoplasmic side</orientation>
    </subcellularLocation>
</comment>
<feature type="domain" description="Glycosyltransferase family 28 N-terminal" evidence="12">
    <location>
        <begin position="3"/>
        <end position="142"/>
    </location>
</feature>
<keyword evidence="11" id="KW-1133">Transmembrane helix</keyword>
<dbReference type="GO" id="GO:0009252">
    <property type="term" value="P:peptidoglycan biosynthetic process"/>
    <property type="evidence" value="ECO:0007669"/>
    <property type="project" value="UniProtKB-UniRule"/>
</dbReference>
<dbReference type="GO" id="GO:0071555">
    <property type="term" value="P:cell wall organization"/>
    <property type="evidence" value="ECO:0007669"/>
    <property type="project" value="UniProtKB-KW"/>
</dbReference>
<comment type="catalytic activity">
    <reaction evidence="10">
        <text>di-trans,octa-cis-undecaprenyl diphospho-N-acetyl-alpha-D-muramoyl-L-alanyl-D-glutamyl-meso-2,6-diaminopimeloyl-D-alanyl-D-alanine + UDP-N-acetyl-alpha-D-glucosamine = di-trans,octa-cis-undecaprenyl diphospho-[N-acetyl-alpha-D-glucosaminyl-(1-&gt;4)]-N-acetyl-alpha-D-muramoyl-L-alanyl-D-glutamyl-meso-2,6-diaminopimeloyl-D-alanyl-D-alanine + UDP + H(+)</text>
        <dbReference type="Rhea" id="RHEA:31227"/>
        <dbReference type="ChEBI" id="CHEBI:15378"/>
        <dbReference type="ChEBI" id="CHEBI:57705"/>
        <dbReference type="ChEBI" id="CHEBI:58223"/>
        <dbReference type="ChEBI" id="CHEBI:61387"/>
        <dbReference type="ChEBI" id="CHEBI:61388"/>
        <dbReference type="EC" id="2.4.1.227"/>
    </reaction>
</comment>
<keyword evidence="11" id="KW-0812">Transmembrane</keyword>
<dbReference type="AlphaFoldDB" id="A0A1G1Y0S0"/>
<dbReference type="GO" id="GO:0005975">
    <property type="term" value="P:carbohydrate metabolic process"/>
    <property type="evidence" value="ECO:0007669"/>
    <property type="project" value="InterPro"/>
</dbReference>
<dbReference type="CDD" id="cd03785">
    <property type="entry name" value="GT28_MurG"/>
    <property type="match status" value="1"/>
</dbReference>
<name>A0A1G1Y0S0_9BACT</name>
<keyword evidence="3 10" id="KW-0328">Glycosyltransferase</keyword>
<dbReference type="Pfam" id="PF04101">
    <property type="entry name" value="Glyco_tran_28_C"/>
    <property type="match status" value="1"/>
</dbReference>
<comment type="similarity">
    <text evidence="10">Belongs to the glycosyltransferase 28 family. MurG subfamily.</text>
</comment>
<evidence type="ECO:0000256" key="2">
    <source>
        <dbReference type="ARBA" id="ARBA00022618"/>
    </source>
</evidence>
<dbReference type="UniPathway" id="UPA00219"/>
<feature type="transmembrane region" description="Helical" evidence="11">
    <location>
        <begin position="71"/>
        <end position="89"/>
    </location>
</feature>
<comment type="caution">
    <text evidence="14">The sequence shown here is derived from an EMBL/GenBank/DDBJ whole genome shotgun (WGS) entry which is preliminary data.</text>
</comment>
<keyword evidence="1 10" id="KW-1003">Cell membrane</keyword>
<dbReference type="GO" id="GO:0051991">
    <property type="term" value="F:UDP-N-acetyl-D-glucosamine:N-acetylmuramoyl-L-alanyl-D-glutamyl-meso-2,6-diaminopimelyl-D-alanyl-D-alanine-diphosphoundecaprenol 4-beta-N-acetylglucosaminlytransferase activity"/>
    <property type="evidence" value="ECO:0007669"/>
    <property type="project" value="RHEA"/>
</dbReference>
<evidence type="ECO:0000256" key="5">
    <source>
        <dbReference type="ARBA" id="ARBA00022960"/>
    </source>
</evidence>
<keyword evidence="4 10" id="KW-0808">Transferase</keyword>
<keyword evidence="6 10" id="KW-0573">Peptidoglycan synthesis</keyword>
<evidence type="ECO:0000256" key="1">
    <source>
        <dbReference type="ARBA" id="ARBA00022475"/>
    </source>
</evidence>
<feature type="binding site" evidence="10">
    <location>
        <position position="165"/>
    </location>
    <ligand>
        <name>UDP-N-acetyl-alpha-D-glucosamine</name>
        <dbReference type="ChEBI" id="CHEBI:57705"/>
    </ligand>
</feature>